<name>A0ABV0VAG8_9TELE</name>
<proteinExistence type="predicted"/>
<gene>
    <name evidence="1" type="ORF">ILYODFUR_034924</name>
</gene>
<evidence type="ECO:0000313" key="2">
    <source>
        <dbReference type="Proteomes" id="UP001482620"/>
    </source>
</evidence>
<accession>A0ABV0VAG8</accession>
<comment type="caution">
    <text evidence="1">The sequence shown here is derived from an EMBL/GenBank/DDBJ whole genome shotgun (WGS) entry which is preliminary data.</text>
</comment>
<keyword evidence="2" id="KW-1185">Reference proteome</keyword>
<protein>
    <submittedName>
        <fullName evidence="1">Uncharacterized protein</fullName>
    </submittedName>
</protein>
<organism evidence="1 2">
    <name type="scientific">Ilyodon furcidens</name>
    <name type="common">goldbreast splitfin</name>
    <dbReference type="NCBI Taxonomy" id="33524"/>
    <lineage>
        <taxon>Eukaryota</taxon>
        <taxon>Metazoa</taxon>
        <taxon>Chordata</taxon>
        <taxon>Craniata</taxon>
        <taxon>Vertebrata</taxon>
        <taxon>Euteleostomi</taxon>
        <taxon>Actinopterygii</taxon>
        <taxon>Neopterygii</taxon>
        <taxon>Teleostei</taxon>
        <taxon>Neoteleostei</taxon>
        <taxon>Acanthomorphata</taxon>
        <taxon>Ovalentaria</taxon>
        <taxon>Atherinomorphae</taxon>
        <taxon>Cyprinodontiformes</taxon>
        <taxon>Goodeidae</taxon>
        <taxon>Ilyodon</taxon>
    </lineage>
</organism>
<sequence>MGDNHCSHWTEMMGVGQSTDLEMEENNYGSAACSLSFCIFVPLLQLQYDCEGQVPLIQHRFCYVLFTTLEPHRSMRAASQRIKIERNTLLLGRTANTIVTSITGFLTISKVTAVHENFS</sequence>
<evidence type="ECO:0000313" key="1">
    <source>
        <dbReference type="EMBL" id="MEQ2253685.1"/>
    </source>
</evidence>
<dbReference type="EMBL" id="JAHRIQ010099144">
    <property type="protein sequence ID" value="MEQ2253685.1"/>
    <property type="molecule type" value="Genomic_DNA"/>
</dbReference>
<dbReference type="Proteomes" id="UP001482620">
    <property type="component" value="Unassembled WGS sequence"/>
</dbReference>
<reference evidence="1 2" key="1">
    <citation type="submission" date="2021-06" db="EMBL/GenBank/DDBJ databases">
        <authorList>
            <person name="Palmer J.M."/>
        </authorList>
    </citation>
    <scope>NUCLEOTIDE SEQUENCE [LARGE SCALE GENOMIC DNA]</scope>
    <source>
        <strain evidence="2">if_2019</strain>
        <tissue evidence="1">Muscle</tissue>
    </source>
</reference>